<dbReference type="Gene3D" id="3.40.50.720">
    <property type="entry name" value="NAD(P)-binding Rossmann-like Domain"/>
    <property type="match status" value="1"/>
</dbReference>
<evidence type="ECO:0000313" key="5">
    <source>
        <dbReference type="EMBL" id="EON65669.1"/>
    </source>
</evidence>
<proteinExistence type="inferred from homology"/>
<sequence>MARVCLITGGTQGIGRETAELLVLQGWAVIISGRNIAKGEEAVRAIKAKGGEATFIEADVSDQESVKALHQKSLTVYGHLDGAVNGAGISTDTRMIGDASTAEFEKMWRVNVLGVFWCMQEQIQIMKEQQSGHIVNIASIAGLHGILYSGTYVATKHAVVGMTRTAAIEYAQTGIQVAAVAPGAIKTDILRDAIAAGAYSEESIAAMFPMKKMGKPLDIAQAISFLLHSDFATGSILEVDGGLGAA</sequence>
<dbReference type="CDD" id="cd05233">
    <property type="entry name" value="SDR_c"/>
    <property type="match status" value="1"/>
</dbReference>
<evidence type="ECO:0000313" key="6">
    <source>
        <dbReference type="Proteomes" id="UP000016924"/>
    </source>
</evidence>
<comment type="similarity">
    <text evidence="1 4">Belongs to the short-chain dehydrogenases/reductases (SDR) family.</text>
</comment>
<dbReference type="PANTHER" id="PTHR24321">
    <property type="entry name" value="DEHYDROGENASES, SHORT CHAIN"/>
    <property type="match status" value="1"/>
</dbReference>
<dbReference type="GeneID" id="19902219"/>
<dbReference type="RefSeq" id="XP_007780986.1">
    <property type="nucleotide sequence ID" value="XM_007782796.1"/>
</dbReference>
<protein>
    <recommendedName>
        <fullName evidence="7">Short chain dehydrogenase</fullName>
    </recommendedName>
</protein>
<dbReference type="OrthoDB" id="1669814at2759"/>
<dbReference type="SUPFAM" id="SSF51735">
    <property type="entry name" value="NAD(P)-binding Rossmann-fold domains"/>
    <property type="match status" value="1"/>
</dbReference>
<dbReference type="InterPro" id="IPR020904">
    <property type="entry name" value="Sc_DH/Rdtase_CS"/>
</dbReference>
<dbReference type="Pfam" id="PF00106">
    <property type="entry name" value="adh_short"/>
    <property type="match status" value="1"/>
</dbReference>
<name>R7YV52_CONA1</name>
<gene>
    <name evidence="5" type="ORF">W97_04908</name>
</gene>
<evidence type="ECO:0008006" key="7">
    <source>
        <dbReference type="Google" id="ProtNLM"/>
    </source>
</evidence>
<dbReference type="AlphaFoldDB" id="R7YV52"/>
<organism evidence="5 6">
    <name type="scientific">Coniosporium apollinis (strain CBS 100218)</name>
    <name type="common">Rock-inhabiting black yeast</name>
    <dbReference type="NCBI Taxonomy" id="1168221"/>
    <lineage>
        <taxon>Eukaryota</taxon>
        <taxon>Fungi</taxon>
        <taxon>Dikarya</taxon>
        <taxon>Ascomycota</taxon>
        <taxon>Pezizomycotina</taxon>
        <taxon>Dothideomycetes</taxon>
        <taxon>Dothideomycetes incertae sedis</taxon>
        <taxon>Coniosporium</taxon>
    </lineage>
</organism>
<dbReference type="STRING" id="1168221.R7YV52"/>
<dbReference type="PANTHER" id="PTHR24321:SF8">
    <property type="entry name" value="ESTRADIOL 17-BETA-DEHYDROGENASE 8-RELATED"/>
    <property type="match status" value="1"/>
</dbReference>
<dbReference type="EMBL" id="JH767575">
    <property type="protein sequence ID" value="EON65669.1"/>
    <property type="molecule type" value="Genomic_DNA"/>
</dbReference>
<reference evidence="6" key="1">
    <citation type="submission" date="2012-06" db="EMBL/GenBank/DDBJ databases">
        <title>The genome sequence of Coniosporium apollinis CBS 100218.</title>
        <authorList>
            <consortium name="The Broad Institute Genome Sequencing Platform"/>
            <person name="Cuomo C."/>
            <person name="Gorbushina A."/>
            <person name="Noack S."/>
            <person name="Walker B."/>
            <person name="Young S.K."/>
            <person name="Zeng Q."/>
            <person name="Gargeya S."/>
            <person name="Fitzgerald M."/>
            <person name="Haas B."/>
            <person name="Abouelleil A."/>
            <person name="Alvarado L."/>
            <person name="Arachchi H.M."/>
            <person name="Berlin A.M."/>
            <person name="Chapman S.B."/>
            <person name="Goldberg J."/>
            <person name="Griggs A."/>
            <person name="Gujja S."/>
            <person name="Hansen M."/>
            <person name="Howarth C."/>
            <person name="Imamovic A."/>
            <person name="Larimer J."/>
            <person name="McCowan C."/>
            <person name="Montmayeur A."/>
            <person name="Murphy C."/>
            <person name="Neiman D."/>
            <person name="Pearson M."/>
            <person name="Priest M."/>
            <person name="Roberts A."/>
            <person name="Saif S."/>
            <person name="Shea T."/>
            <person name="Sisk P."/>
            <person name="Sykes S."/>
            <person name="Wortman J."/>
            <person name="Nusbaum C."/>
            <person name="Birren B."/>
        </authorList>
    </citation>
    <scope>NUCLEOTIDE SEQUENCE [LARGE SCALE GENOMIC DNA]</scope>
    <source>
        <strain evidence="6">CBS 100218</strain>
    </source>
</reference>
<dbReference type="HOGENOM" id="CLU_010194_1_0_1"/>
<keyword evidence="6" id="KW-1185">Reference proteome</keyword>
<dbReference type="GO" id="GO:0016491">
    <property type="term" value="F:oxidoreductase activity"/>
    <property type="evidence" value="ECO:0007669"/>
    <property type="project" value="UniProtKB-KW"/>
</dbReference>
<dbReference type="OMA" id="NAVMFFA"/>
<dbReference type="PRINTS" id="PR00081">
    <property type="entry name" value="GDHRDH"/>
</dbReference>
<evidence type="ECO:0000256" key="1">
    <source>
        <dbReference type="ARBA" id="ARBA00006484"/>
    </source>
</evidence>
<dbReference type="Proteomes" id="UP000016924">
    <property type="component" value="Unassembled WGS sequence"/>
</dbReference>
<dbReference type="InterPro" id="IPR002347">
    <property type="entry name" value="SDR_fam"/>
</dbReference>
<keyword evidence="3" id="KW-0560">Oxidoreductase</keyword>
<evidence type="ECO:0000256" key="2">
    <source>
        <dbReference type="ARBA" id="ARBA00022857"/>
    </source>
</evidence>
<dbReference type="PROSITE" id="PS00061">
    <property type="entry name" value="ADH_SHORT"/>
    <property type="match status" value="1"/>
</dbReference>
<dbReference type="PRINTS" id="PR00080">
    <property type="entry name" value="SDRFAMILY"/>
</dbReference>
<evidence type="ECO:0000256" key="3">
    <source>
        <dbReference type="ARBA" id="ARBA00023002"/>
    </source>
</evidence>
<dbReference type="eggNOG" id="KOG1199">
    <property type="taxonomic scope" value="Eukaryota"/>
</dbReference>
<keyword evidence="2" id="KW-0521">NADP</keyword>
<evidence type="ECO:0000256" key="4">
    <source>
        <dbReference type="RuleBase" id="RU000363"/>
    </source>
</evidence>
<accession>R7YV52</accession>
<dbReference type="InterPro" id="IPR036291">
    <property type="entry name" value="NAD(P)-bd_dom_sf"/>
</dbReference>
<dbReference type="FunFam" id="3.40.50.720:FF:000084">
    <property type="entry name" value="Short-chain dehydrogenase reductase"/>
    <property type="match status" value="1"/>
</dbReference>